<accession>A0ABR0W2B6</accession>
<feature type="compositionally biased region" description="Low complexity" evidence="1">
    <location>
        <begin position="71"/>
        <end position="81"/>
    </location>
</feature>
<evidence type="ECO:0000313" key="3">
    <source>
        <dbReference type="Proteomes" id="UP001318860"/>
    </source>
</evidence>
<dbReference type="Proteomes" id="UP001318860">
    <property type="component" value="Unassembled WGS sequence"/>
</dbReference>
<sequence length="426" mass="48466">MAPGRKLKMKSIRDKSLQSIINHTTKDASCNSTPRRSIRQLLDKTNVANNGMTEALVTSGLHNGSSGRGKTNTTNNTNENENMQQNSKFHQVKAQKFSHIQRTHKSRLMKRMIYQLESWSNVFLGPPKILNSKSQCMCSQRRTVVSSARALARVPPKAVVSSPGTNETRSEENPRLVFSPSPLSTWINIKASPRSLIVSHDVVTILGVSLKMTEVNIATQNANDTTLHEVKGDKVGNSNEVVVDNGDEDEFDQEFEVALVFFFHESGLELSLWINRPWFAAKRHQKNCIDNYSTKQNQKFQRVFRWNFNFSLVVKGLNEGLNDQGVTREGIEIGETSLEGLNDKTFEQLGAFGHVWCSKALDGWQLNNQWKSGKPVDKWEWREGTRMERSMDREWEKGATKKTKNREKIFTLVCVCVCRFLKNDKD</sequence>
<dbReference type="EMBL" id="JABTTQ020000143">
    <property type="protein sequence ID" value="KAK6141485.1"/>
    <property type="molecule type" value="Genomic_DNA"/>
</dbReference>
<name>A0ABR0W2B6_REHGL</name>
<comment type="caution">
    <text evidence="2">The sequence shown here is derived from an EMBL/GenBank/DDBJ whole genome shotgun (WGS) entry which is preliminary data.</text>
</comment>
<gene>
    <name evidence="2" type="ORF">DH2020_024783</name>
</gene>
<proteinExistence type="predicted"/>
<keyword evidence="3" id="KW-1185">Reference proteome</keyword>
<organism evidence="2 3">
    <name type="scientific">Rehmannia glutinosa</name>
    <name type="common">Chinese foxglove</name>
    <dbReference type="NCBI Taxonomy" id="99300"/>
    <lineage>
        <taxon>Eukaryota</taxon>
        <taxon>Viridiplantae</taxon>
        <taxon>Streptophyta</taxon>
        <taxon>Embryophyta</taxon>
        <taxon>Tracheophyta</taxon>
        <taxon>Spermatophyta</taxon>
        <taxon>Magnoliopsida</taxon>
        <taxon>eudicotyledons</taxon>
        <taxon>Gunneridae</taxon>
        <taxon>Pentapetalae</taxon>
        <taxon>asterids</taxon>
        <taxon>lamiids</taxon>
        <taxon>Lamiales</taxon>
        <taxon>Orobanchaceae</taxon>
        <taxon>Rehmannieae</taxon>
        <taxon>Rehmannia</taxon>
    </lineage>
</organism>
<evidence type="ECO:0000256" key="1">
    <source>
        <dbReference type="SAM" id="MobiDB-lite"/>
    </source>
</evidence>
<reference evidence="2 3" key="1">
    <citation type="journal article" date="2021" name="Comput. Struct. Biotechnol. J.">
        <title>De novo genome assembly of the potent medicinal plant Rehmannia glutinosa using nanopore technology.</title>
        <authorList>
            <person name="Ma L."/>
            <person name="Dong C."/>
            <person name="Song C."/>
            <person name="Wang X."/>
            <person name="Zheng X."/>
            <person name="Niu Y."/>
            <person name="Chen S."/>
            <person name="Feng W."/>
        </authorList>
    </citation>
    <scope>NUCLEOTIDE SEQUENCE [LARGE SCALE GENOMIC DNA]</scope>
    <source>
        <strain evidence="2">DH-2019</strain>
    </source>
</reference>
<feature type="region of interest" description="Disordered" evidence="1">
    <location>
        <begin position="58"/>
        <end position="81"/>
    </location>
</feature>
<protein>
    <submittedName>
        <fullName evidence="2">Uncharacterized protein</fullName>
    </submittedName>
</protein>
<feature type="compositionally biased region" description="Polar residues" evidence="1">
    <location>
        <begin position="60"/>
        <end position="70"/>
    </location>
</feature>
<evidence type="ECO:0000313" key="2">
    <source>
        <dbReference type="EMBL" id="KAK6141485.1"/>
    </source>
</evidence>
<feature type="region of interest" description="Disordered" evidence="1">
    <location>
        <begin position="156"/>
        <end position="175"/>
    </location>
</feature>